<dbReference type="GO" id="GO:0005524">
    <property type="term" value="F:ATP binding"/>
    <property type="evidence" value="ECO:0007669"/>
    <property type="project" value="UniProtKB-KW"/>
</dbReference>
<keyword evidence="6 9" id="KW-0547">Nucleotide-binding</keyword>
<evidence type="ECO:0000256" key="7">
    <source>
        <dbReference type="ARBA" id="ARBA00022777"/>
    </source>
</evidence>
<dbReference type="InterPro" id="IPR009286">
    <property type="entry name" value="Ins_P5_2-kin"/>
</dbReference>
<comment type="caution">
    <text evidence="11">The sequence shown here is derived from an EMBL/GenBank/DDBJ whole genome shotgun (WGS) entry which is preliminary data.</text>
</comment>
<dbReference type="OrthoDB" id="272370at2759"/>
<evidence type="ECO:0000256" key="10">
    <source>
        <dbReference type="SAM" id="MobiDB-lite"/>
    </source>
</evidence>
<comment type="domain">
    <text evidence="9">The EXKPK motif is conserved in inositol-pentakisphosphate 2-kinases of both family 1 and 2.</text>
</comment>
<dbReference type="Proteomes" id="UP000078397">
    <property type="component" value="Unassembled WGS sequence"/>
</dbReference>
<evidence type="ECO:0000256" key="4">
    <source>
        <dbReference type="ARBA" id="ARBA00014846"/>
    </source>
</evidence>
<evidence type="ECO:0000256" key="5">
    <source>
        <dbReference type="ARBA" id="ARBA00022679"/>
    </source>
</evidence>
<accession>A0A179FYJ8</accession>
<proteinExistence type="inferred from homology"/>
<dbReference type="GO" id="GO:0032958">
    <property type="term" value="P:inositol phosphate biosynthetic process"/>
    <property type="evidence" value="ECO:0007669"/>
    <property type="project" value="TreeGrafter"/>
</dbReference>
<feature type="region of interest" description="Disordered" evidence="10">
    <location>
        <begin position="1"/>
        <end position="60"/>
    </location>
</feature>
<dbReference type="Pfam" id="PF06090">
    <property type="entry name" value="Ins_P5_2-kin"/>
    <property type="match status" value="2"/>
</dbReference>
<dbReference type="STRING" id="1380566.A0A179FYJ8"/>
<evidence type="ECO:0000256" key="8">
    <source>
        <dbReference type="ARBA" id="ARBA00022840"/>
    </source>
</evidence>
<evidence type="ECO:0000256" key="2">
    <source>
        <dbReference type="ARBA" id="ARBA00008305"/>
    </source>
</evidence>
<evidence type="ECO:0000256" key="1">
    <source>
        <dbReference type="ARBA" id="ARBA00003979"/>
    </source>
</evidence>
<keyword evidence="7 9" id="KW-0418">Kinase</keyword>
<dbReference type="GO" id="GO:0005634">
    <property type="term" value="C:nucleus"/>
    <property type="evidence" value="ECO:0007669"/>
    <property type="project" value="TreeGrafter"/>
</dbReference>
<name>A0A179FYJ8_METCM</name>
<evidence type="ECO:0000313" key="12">
    <source>
        <dbReference type="Proteomes" id="UP000078397"/>
    </source>
</evidence>
<keyword evidence="5 9" id="KW-0808">Transferase</keyword>
<dbReference type="PANTHER" id="PTHR14456:SF2">
    <property type="entry name" value="INOSITOL-PENTAKISPHOSPHATE 2-KINASE"/>
    <property type="match status" value="1"/>
</dbReference>
<gene>
    <name evidence="11" type="ORF">VFPPC_13337</name>
</gene>
<comment type="catalytic activity">
    <reaction evidence="9">
        <text>1D-myo-inositol 1,3,4,5,6-pentakisphosphate + ATP = 1D-myo-inositol hexakisphosphate + ADP + H(+)</text>
        <dbReference type="Rhea" id="RHEA:20313"/>
        <dbReference type="ChEBI" id="CHEBI:15378"/>
        <dbReference type="ChEBI" id="CHEBI:30616"/>
        <dbReference type="ChEBI" id="CHEBI:57733"/>
        <dbReference type="ChEBI" id="CHEBI:58130"/>
        <dbReference type="ChEBI" id="CHEBI:456216"/>
        <dbReference type="EC" id="2.7.1.158"/>
    </reaction>
</comment>
<dbReference type="EMBL" id="LSBJ02000002">
    <property type="protein sequence ID" value="OAQ70308.1"/>
    <property type="molecule type" value="Genomic_DNA"/>
</dbReference>
<evidence type="ECO:0000313" key="11">
    <source>
        <dbReference type="EMBL" id="OAQ70308.1"/>
    </source>
</evidence>
<dbReference type="RefSeq" id="XP_018146845.1">
    <property type="nucleotide sequence ID" value="XM_018291114.1"/>
</dbReference>
<dbReference type="GeneID" id="28855108"/>
<comment type="function">
    <text evidence="9">Phosphorylates Ins(1,3,4,5,6)P5 at position 2 to form Ins(1,2,3,4,5,6)P6 (InsP6 or phytate).</text>
</comment>
<sequence length="494" mass="55873">MALHLVPPQPSSEESASNQGDFAEPCFDDDSSDLTQASISNQGSVTEVIDEHDSQSEDDEAWLTPQNMVTLKVLGSELCSMNCSGQHHHCLKRLPPGTKPIKLVGEGSANAVFEIKVPRGDRAGRDFKGFLLRVAKVPSLGATPTYNYLLQQKFLQTAIKPILGDHVVNQELVVLHKTGIVQELNNLLRDINHTRKDKFKGSYVGETDWGFLVEDMRPQDPDTCVLVEFKPKWLSQSPSAPKDAIRCRQCAMELRNLVKDLSRSKARPEQKPCPLALVSPDRRPWQVCSPFRMAPHLAGQGNSELYLEALGSIATHPAIRDLKEQQDIHDKIGPLYADPSKPFFPLAMTLRDCTCFAQIDRCTQSVRLRFGDFDWKDPQIKFERWRSVEEELIEMGFYTAEWILCDGVYYRPPTLCLLEHVPTTSKKDLGIIEIRDSKDAAEYNRQQHPNPPHIPEGTKFHRYQTNTAVLKRILEPHKRDAPDFTKSGRQKMGL</sequence>
<keyword evidence="12" id="KW-1185">Reference proteome</keyword>
<dbReference type="KEGG" id="pchm:VFPPC_13337"/>
<dbReference type="EC" id="2.7.1.158" evidence="3 9"/>
<dbReference type="PANTHER" id="PTHR14456">
    <property type="entry name" value="INOSITOL POLYPHOSPHATE KINASE 1"/>
    <property type="match status" value="1"/>
</dbReference>
<feature type="compositionally biased region" description="Polar residues" evidence="10">
    <location>
        <begin position="33"/>
        <end position="45"/>
    </location>
</feature>
<evidence type="ECO:0000256" key="6">
    <source>
        <dbReference type="ARBA" id="ARBA00022741"/>
    </source>
</evidence>
<dbReference type="AlphaFoldDB" id="A0A179FYJ8"/>
<evidence type="ECO:0000256" key="3">
    <source>
        <dbReference type="ARBA" id="ARBA00012023"/>
    </source>
</evidence>
<keyword evidence="8 9" id="KW-0067">ATP-binding</keyword>
<comment type="function">
    <text evidence="1">Has kinase activity and phosphorylates inositol-1,3,4,5,6-pentakisphosphate (Ins(1,3,4,5,6)P5) to produce 1,2,3,4,5,6-hexakisphosphate (InsP6), also known as phytate.</text>
</comment>
<feature type="compositionally biased region" description="Polar residues" evidence="10">
    <location>
        <begin position="11"/>
        <end position="20"/>
    </location>
</feature>
<comment type="similarity">
    <text evidence="2">Belongs to the IPK1 type 1 family.</text>
</comment>
<organism evidence="11 12">
    <name type="scientific">Pochonia chlamydosporia 170</name>
    <dbReference type="NCBI Taxonomy" id="1380566"/>
    <lineage>
        <taxon>Eukaryota</taxon>
        <taxon>Fungi</taxon>
        <taxon>Dikarya</taxon>
        <taxon>Ascomycota</taxon>
        <taxon>Pezizomycotina</taxon>
        <taxon>Sordariomycetes</taxon>
        <taxon>Hypocreomycetidae</taxon>
        <taxon>Hypocreales</taxon>
        <taxon>Clavicipitaceae</taxon>
        <taxon>Pochonia</taxon>
    </lineage>
</organism>
<evidence type="ECO:0000256" key="9">
    <source>
        <dbReference type="RuleBase" id="RU364126"/>
    </source>
</evidence>
<reference evidence="11 12" key="1">
    <citation type="journal article" date="2016" name="PLoS Pathog.">
        <title>Biosynthesis of antibiotic leucinostatins in bio-control fungus Purpureocillium lilacinum and their inhibition on phytophthora revealed by genome mining.</title>
        <authorList>
            <person name="Wang G."/>
            <person name="Liu Z."/>
            <person name="Lin R."/>
            <person name="Li E."/>
            <person name="Mao Z."/>
            <person name="Ling J."/>
            <person name="Yang Y."/>
            <person name="Yin W.B."/>
            <person name="Xie B."/>
        </authorList>
    </citation>
    <scope>NUCLEOTIDE SEQUENCE [LARGE SCALE GENOMIC DNA]</scope>
    <source>
        <strain evidence="11">170</strain>
    </source>
</reference>
<dbReference type="GO" id="GO:0035299">
    <property type="term" value="F:inositol-1,3,4,5,6-pentakisphosphate 2-kinase activity"/>
    <property type="evidence" value="ECO:0007669"/>
    <property type="project" value="UniProtKB-EC"/>
</dbReference>
<protein>
    <recommendedName>
        <fullName evidence="4 9">Inositol-pentakisphosphate 2-kinase</fullName>
        <ecNumber evidence="3 9">2.7.1.158</ecNumber>
    </recommendedName>
</protein>